<keyword evidence="3" id="KW-0418">Kinase</keyword>
<dbReference type="Gene3D" id="1.10.510.10">
    <property type="entry name" value="Transferase(Phosphotransferase) domain 1"/>
    <property type="match status" value="1"/>
</dbReference>
<evidence type="ECO:0000256" key="2">
    <source>
        <dbReference type="ARBA" id="ARBA00022741"/>
    </source>
</evidence>
<dbReference type="SUPFAM" id="SSF56112">
    <property type="entry name" value="Protein kinase-like (PK-like)"/>
    <property type="match status" value="1"/>
</dbReference>
<evidence type="ECO:0000259" key="7">
    <source>
        <dbReference type="PROSITE" id="PS50011"/>
    </source>
</evidence>
<dbReference type="EC" id="2.7.12.2" evidence="6"/>
<reference evidence="9" key="1">
    <citation type="submission" date="2022-11" db="UniProtKB">
        <authorList>
            <consortium name="WormBaseParasite"/>
        </authorList>
    </citation>
    <scope>IDENTIFICATION</scope>
</reference>
<feature type="domain" description="Protein kinase" evidence="7">
    <location>
        <begin position="1"/>
        <end position="142"/>
    </location>
</feature>
<keyword evidence="2" id="KW-0547">Nucleotide-binding</keyword>
<dbReference type="AlphaFoldDB" id="A0A914CQT0"/>
<dbReference type="InterPro" id="IPR011009">
    <property type="entry name" value="Kinase-like_dom_sf"/>
</dbReference>
<evidence type="ECO:0000256" key="1">
    <source>
        <dbReference type="ARBA" id="ARBA00022679"/>
    </source>
</evidence>
<keyword evidence="8" id="KW-1185">Reference proteome</keyword>
<evidence type="ECO:0000256" key="6">
    <source>
        <dbReference type="ARBA" id="ARBA00038999"/>
    </source>
</evidence>
<proteinExistence type="inferred from homology"/>
<dbReference type="PROSITE" id="PS50011">
    <property type="entry name" value="PROTEIN_KINASE_DOM"/>
    <property type="match status" value="1"/>
</dbReference>
<name>A0A914CQT0_9BILA</name>
<evidence type="ECO:0000256" key="3">
    <source>
        <dbReference type="ARBA" id="ARBA00022777"/>
    </source>
</evidence>
<organism evidence="8 9">
    <name type="scientific">Acrobeloides nanus</name>
    <dbReference type="NCBI Taxonomy" id="290746"/>
    <lineage>
        <taxon>Eukaryota</taxon>
        <taxon>Metazoa</taxon>
        <taxon>Ecdysozoa</taxon>
        <taxon>Nematoda</taxon>
        <taxon>Chromadorea</taxon>
        <taxon>Rhabditida</taxon>
        <taxon>Tylenchina</taxon>
        <taxon>Cephalobomorpha</taxon>
        <taxon>Cephaloboidea</taxon>
        <taxon>Cephalobidae</taxon>
        <taxon>Acrobeloides</taxon>
    </lineage>
</organism>
<dbReference type="PANTHER" id="PTHR48013">
    <property type="entry name" value="DUAL SPECIFICITY MITOGEN-ACTIVATED PROTEIN KINASE KINASE 5-RELATED"/>
    <property type="match status" value="1"/>
</dbReference>
<protein>
    <recommendedName>
        <fullName evidence="6">mitogen-activated protein kinase kinase</fullName>
        <ecNumber evidence="6">2.7.12.2</ecNumber>
    </recommendedName>
</protein>
<dbReference type="GO" id="GO:0004708">
    <property type="term" value="F:MAP kinase kinase activity"/>
    <property type="evidence" value="ECO:0007669"/>
    <property type="project" value="UniProtKB-EC"/>
</dbReference>
<evidence type="ECO:0000313" key="9">
    <source>
        <dbReference type="WBParaSite" id="ACRNAN_scaffold12858.g19708.t1"/>
    </source>
</evidence>
<dbReference type="PANTHER" id="PTHR48013:SF15">
    <property type="entry name" value="DUAL SPECIFICITY MITOGEN-ACTIVATED PROTEIN KINASE KINASE 4"/>
    <property type="match status" value="1"/>
</dbReference>
<dbReference type="Pfam" id="PF00069">
    <property type="entry name" value="Pkinase"/>
    <property type="match status" value="1"/>
</dbReference>
<evidence type="ECO:0000256" key="4">
    <source>
        <dbReference type="ARBA" id="ARBA00022840"/>
    </source>
</evidence>
<evidence type="ECO:0000256" key="5">
    <source>
        <dbReference type="ARBA" id="ARBA00038035"/>
    </source>
</evidence>
<keyword evidence="4" id="KW-0067">ATP-binding</keyword>
<dbReference type="GO" id="GO:0005524">
    <property type="term" value="F:ATP binding"/>
    <property type="evidence" value="ECO:0007669"/>
    <property type="project" value="UniProtKB-KW"/>
</dbReference>
<dbReference type="InterPro" id="IPR000719">
    <property type="entry name" value="Prot_kinase_dom"/>
</dbReference>
<dbReference type="SMART" id="SM00220">
    <property type="entry name" value="S_TKc"/>
    <property type="match status" value="1"/>
</dbReference>
<sequence>MHRDVKPKNILVNKSGQIKLCDFGTSKLVNNSFATTRIGTDAYLPPEAFTDDDEKFDVRREVWALGLIIAEVAFGKYPIGEGKLTDRISKCIKKATSEEIIRKSMQNFDDDIKEFAGLCLQELKNRPKYEPMKETQLYKKYLGLDRIQLFRETLENSNLF</sequence>
<evidence type="ECO:0000313" key="8">
    <source>
        <dbReference type="Proteomes" id="UP000887540"/>
    </source>
</evidence>
<dbReference type="Proteomes" id="UP000887540">
    <property type="component" value="Unplaced"/>
</dbReference>
<comment type="similarity">
    <text evidence="5">Belongs to the protein kinase superfamily. STE Ser/Thr protein kinase family. MAP kinase kinase subfamily.</text>
</comment>
<keyword evidence="1" id="KW-0808">Transferase</keyword>
<accession>A0A914CQT0</accession>
<dbReference type="WBParaSite" id="ACRNAN_scaffold12858.g19708.t1">
    <property type="protein sequence ID" value="ACRNAN_scaffold12858.g19708.t1"/>
    <property type="gene ID" value="ACRNAN_scaffold12858.g19708"/>
</dbReference>